<keyword evidence="1" id="KW-0732">Signal</keyword>
<proteinExistence type="predicted"/>
<evidence type="ECO:0008006" key="4">
    <source>
        <dbReference type="Google" id="ProtNLM"/>
    </source>
</evidence>
<evidence type="ECO:0000256" key="1">
    <source>
        <dbReference type="SAM" id="SignalP"/>
    </source>
</evidence>
<dbReference type="OrthoDB" id="7864873at2"/>
<accession>A0A2U2C7V8</accession>
<comment type="caution">
    <text evidence="2">The sequence shown here is derived from an EMBL/GenBank/DDBJ whole genome shotgun (WGS) entry which is preliminary data.</text>
</comment>
<reference evidence="2 3" key="1">
    <citation type="submission" date="2018-05" db="EMBL/GenBank/DDBJ databases">
        <title>Pararhodobacter marina sp. nov., isolated from deep-sea water of the Indian Ocean.</title>
        <authorList>
            <person name="Lai Q.Sr."/>
            <person name="Liu X."/>
            <person name="Shao Z."/>
        </authorList>
    </citation>
    <scope>NUCLEOTIDE SEQUENCE [LARGE SCALE GENOMIC DNA]</scope>
    <source>
        <strain evidence="2 3">CIC4N-9</strain>
    </source>
</reference>
<protein>
    <recommendedName>
        <fullName evidence="4">Alkaline proteinase inhibitor/ Outer membrane lipoprotein Omp19 domain-containing protein</fullName>
    </recommendedName>
</protein>
<evidence type="ECO:0000313" key="3">
    <source>
        <dbReference type="Proteomes" id="UP000244940"/>
    </source>
</evidence>
<dbReference type="Proteomes" id="UP000244940">
    <property type="component" value="Unassembled WGS sequence"/>
</dbReference>
<name>A0A2U2C7V8_9RHOB</name>
<evidence type="ECO:0000313" key="2">
    <source>
        <dbReference type="EMBL" id="PWE27975.1"/>
    </source>
</evidence>
<dbReference type="AlphaFoldDB" id="A0A2U2C7V8"/>
<dbReference type="RefSeq" id="WP_109533971.1">
    <property type="nucleotide sequence ID" value="NZ_QEYD01000008.1"/>
</dbReference>
<sequence length="154" mass="16474">MTRSAAAFLALLCLAAQAQAQVLPDFAGNWDGDGTLTRAGEPAQTFRCRLRIVPLDPREAQFVGRCVTAQGSQSVNYTLTERADGTLIATDRRPLPDTRPTELTGTASAGQLRFSDEDGAGVTLTRDGERLQFLIAGTDDAGPVRGEAVLHMRD</sequence>
<dbReference type="EMBL" id="QEYD01000008">
    <property type="protein sequence ID" value="PWE27975.1"/>
    <property type="molecule type" value="Genomic_DNA"/>
</dbReference>
<feature type="chain" id="PRO_5015626452" description="Alkaline proteinase inhibitor/ Outer membrane lipoprotein Omp19 domain-containing protein" evidence="1">
    <location>
        <begin position="21"/>
        <end position="154"/>
    </location>
</feature>
<gene>
    <name evidence="2" type="ORF">C4N9_14065</name>
</gene>
<keyword evidence="3" id="KW-1185">Reference proteome</keyword>
<dbReference type="GeneID" id="94366017"/>
<feature type="signal peptide" evidence="1">
    <location>
        <begin position="1"/>
        <end position="20"/>
    </location>
</feature>
<organism evidence="2 3">
    <name type="scientific">Pararhodobacter marinus</name>
    <dbReference type="NCBI Taxonomy" id="2184063"/>
    <lineage>
        <taxon>Bacteria</taxon>
        <taxon>Pseudomonadati</taxon>
        <taxon>Pseudomonadota</taxon>
        <taxon>Alphaproteobacteria</taxon>
        <taxon>Rhodobacterales</taxon>
        <taxon>Paracoccaceae</taxon>
        <taxon>Pararhodobacter</taxon>
    </lineage>
</organism>